<organism evidence="2 3">
    <name type="scientific">Alcaligenes phenolicus</name>
    <dbReference type="NCBI Taxonomy" id="232846"/>
    <lineage>
        <taxon>Bacteria</taxon>
        <taxon>Pseudomonadati</taxon>
        <taxon>Pseudomonadota</taxon>
        <taxon>Betaproteobacteria</taxon>
        <taxon>Burkholderiales</taxon>
        <taxon>Alcaligenaceae</taxon>
        <taxon>Alcaligenes</taxon>
    </lineage>
</organism>
<dbReference type="GO" id="GO:0003677">
    <property type="term" value="F:DNA binding"/>
    <property type="evidence" value="ECO:0007669"/>
    <property type="project" value="InterPro"/>
</dbReference>
<reference evidence="2" key="1">
    <citation type="submission" date="2022-11" db="EMBL/GenBank/DDBJ databases">
        <title>Biodiversity and phylogenetic relationships of bacteria.</title>
        <authorList>
            <person name="Machado R.A.R."/>
            <person name="Bhat A."/>
            <person name="Loulou A."/>
            <person name="Kallel S."/>
        </authorList>
    </citation>
    <scope>NUCLEOTIDE SEQUENCE</scope>
    <source>
        <strain evidence="2">DSM 16503</strain>
    </source>
</reference>
<dbReference type="Proteomes" id="UP001208074">
    <property type="component" value="Unassembled WGS sequence"/>
</dbReference>
<gene>
    <name evidence="2" type="ORF">OSH02_09995</name>
</gene>
<sequence>MKKNVRHRATMVLPGYCTRCTKFLGDERAAPATPAQLAVAKQAALMLSHQPEVGAGGVVSIIDEILFAHSGNNMAVFAREIGMSKSAVWHWLHGSGVPTLQAWLAISLATGLSMEALFSSSVKDWNPSYKSPQLPLPLGRSPRKEIRSRKIDWTQKRQELEALLLAEPPISLAKACKEIDVDQKLVYQNANKQARQLVARFERHEQNKRAEKVIDLTSRLKLMQEHQMRIGRAGFSARDAWKVLPRHARSVRHVFRHINEVVNSNDA</sequence>
<dbReference type="AlphaFoldDB" id="A0AAW5VZE7"/>
<evidence type="ECO:0000313" key="2">
    <source>
        <dbReference type="EMBL" id="MCX5565695.1"/>
    </source>
</evidence>
<accession>A0AAW5VZE7</accession>
<protein>
    <submittedName>
        <fullName evidence="2">Transcriptional regulator</fullName>
    </submittedName>
</protein>
<dbReference type="SUPFAM" id="SSF47413">
    <property type="entry name" value="lambda repressor-like DNA-binding domains"/>
    <property type="match status" value="1"/>
</dbReference>
<dbReference type="RefSeq" id="WP_051316468.1">
    <property type="nucleotide sequence ID" value="NZ_JAPKNB010000006.1"/>
</dbReference>
<comment type="caution">
    <text evidence="2">The sequence shown here is derived from an EMBL/GenBank/DDBJ whole genome shotgun (WGS) entry which is preliminary data.</text>
</comment>
<dbReference type="InterPro" id="IPR001387">
    <property type="entry name" value="Cro/C1-type_HTH"/>
</dbReference>
<feature type="domain" description="HTH cro/C1-type" evidence="1">
    <location>
        <begin position="77"/>
        <end position="117"/>
    </location>
</feature>
<evidence type="ECO:0000259" key="1">
    <source>
        <dbReference type="PROSITE" id="PS50943"/>
    </source>
</evidence>
<dbReference type="PROSITE" id="PS50943">
    <property type="entry name" value="HTH_CROC1"/>
    <property type="match status" value="1"/>
</dbReference>
<proteinExistence type="predicted"/>
<evidence type="ECO:0000313" key="3">
    <source>
        <dbReference type="Proteomes" id="UP001208074"/>
    </source>
</evidence>
<name>A0AAW5VZE7_9BURK</name>
<dbReference type="InterPro" id="IPR010982">
    <property type="entry name" value="Lambda_DNA-bd_dom_sf"/>
</dbReference>
<dbReference type="EMBL" id="JAPKNB010000006">
    <property type="protein sequence ID" value="MCX5565695.1"/>
    <property type="molecule type" value="Genomic_DNA"/>
</dbReference>